<gene>
    <name evidence="1" type="ORF">LEA_18654</name>
</gene>
<dbReference type="EMBL" id="AJWY01012803">
    <property type="protein sequence ID" value="EKC48918.1"/>
    <property type="molecule type" value="Genomic_DNA"/>
</dbReference>
<dbReference type="AlphaFoldDB" id="K1RU15"/>
<dbReference type="InterPro" id="IPR038063">
    <property type="entry name" value="Transpep_catalytic_dom"/>
</dbReference>
<comment type="caution">
    <text evidence="1">The sequence shown here is derived from an EMBL/GenBank/DDBJ whole genome shotgun (WGS) entry which is preliminary data.</text>
</comment>
<feature type="non-terminal residue" evidence="1">
    <location>
        <position position="179"/>
    </location>
</feature>
<name>K1RU15_9ZZZZ</name>
<accession>K1RU15</accession>
<protein>
    <submittedName>
        <fullName evidence="1">Uncharacterized protein</fullName>
    </submittedName>
</protein>
<organism evidence="1">
    <name type="scientific">human gut metagenome</name>
    <dbReference type="NCBI Taxonomy" id="408170"/>
    <lineage>
        <taxon>unclassified sequences</taxon>
        <taxon>metagenomes</taxon>
        <taxon>organismal metagenomes</taxon>
    </lineage>
</organism>
<feature type="non-terminal residue" evidence="1">
    <location>
        <position position="1"/>
    </location>
</feature>
<proteinExistence type="predicted"/>
<evidence type="ECO:0000313" key="1">
    <source>
        <dbReference type="EMBL" id="EKC48918.1"/>
    </source>
</evidence>
<sequence>RWDTNTLVKYGDDWYVVSGGVVDFGYNGAYVYGDTLNAIDGGVWNKNYNGPIYYDGNAYTLTNGTLYSYYLHPQAVNHNAPYLIAVDRTNNCITVYAKDNSGKFTVPDRAFVCSVGTDGLTPVGVFNTPAKYRWKELRGNVHGQYSTRIVGKVLFHSVPYSKQDNSTLLYRSYNKLGSA</sequence>
<dbReference type="SUPFAM" id="SSF141523">
    <property type="entry name" value="L,D-transpeptidase catalytic domain-like"/>
    <property type="match status" value="1"/>
</dbReference>
<reference evidence="1" key="1">
    <citation type="journal article" date="2013" name="Environ. Microbiol.">
        <title>Microbiota from the distal guts of lean and obese adolescents exhibit partial functional redundancy besides clear differences in community structure.</title>
        <authorList>
            <person name="Ferrer M."/>
            <person name="Ruiz A."/>
            <person name="Lanza F."/>
            <person name="Haange S.B."/>
            <person name="Oberbach A."/>
            <person name="Till H."/>
            <person name="Bargiela R."/>
            <person name="Campoy C."/>
            <person name="Segura M.T."/>
            <person name="Richter M."/>
            <person name="von Bergen M."/>
            <person name="Seifert J."/>
            <person name="Suarez A."/>
        </authorList>
    </citation>
    <scope>NUCLEOTIDE SEQUENCE</scope>
</reference>